<comment type="similarity">
    <text evidence="1">Belongs to the LTN1 family.</text>
</comment>
<dbReference type="Gene3D" id="1.25.10.10">
    <property type="entry name" value="Leucine-rich Repeat Variant"/>
    <property type="match status" value="1"/>
</dbReference>
<feature type="compositionally biased region" description="Low complexity" evidence="2">
    <location>
        <begin position="709"/>
        <end position="730"/>
    </location>
</feature>
<keyword evidence="1" id="KW-0479">Metal-binding</keyword>
<feature type="non-terminal residue" evidence="4">
    <location>
        <position position="827"/>
    </location>
</feature>
<feature type="compositionally biased region" description="Acidic residues" evidence="2">
    <location>
        <begin position="731"/>
        <end position="741"/>
    </location>
</feature>
<evidence type="ECO:0000259" key="3">
    <source>
        <dbReference type="Pfam" id="PF22958"/>
    </source>
</evidence>
<dbReference type="GO" id="GO:0072344">
    <property type="term" value="P:rescue of stalled ribosome"/>
    <property type="evidence" value="ECO:0007669"/>
    <property type="project" value="UniProtKB-UniRule"/>
</dbReference>
<dbReference type="InterPro" id="IPR039795">
    <property type="entry name" value="LTN1/Rkr1"/>
</dbReference>
<keyword evidence="1" id="KW-0833">Ubl conjugation pathway</keyword>
<dbReference type="PANTHER" id="PTHR12389">
    <property type="entry name" value="ZINC FINGER PROTEIN 294"/>
    <property type="match status" value="1"/>
</dbReference>
<keyword evidence="1" id="KW-0863">Zinc-finger</keyword>
<protein>
    <recommendedName>
        <fullName evidence="1">E3 ubiquitin-protein ligase listerin</fullName>
        <ecNumber evidence="1">2.3.2.27</ecNumber>
    </recommendedName>
    <alternativeName>
        <fullName evidence="1">RING-type E3 ubiquitin transferase listerin</fullName>
    </alternativeName>
</protein>
<reference evidence="4" key="1">
    <citation type="journal article" date="2012" name="Proc. Natl. Acad. Sci. U.S.A.">
        <title>Antigenic diversity is generated by distinct evolutionary mechanisms in African trypanosome species.</title>
        <authorList>
            <person name="Jackson A.P."/>
            <person name="Berry A."/>
            <person name="Aslett M."/>
            <person name="Allison H.C."/>
            <person name="Burton P."/>
            <person name="Vavrova-Anderson J."/>
            <person name="Brown R."/>
            <person name="Browne H."/>
            <person name="Corton N."/>
            <person name="Hauser H."/>
            <person name="Gamble J."/>
            <person name="Gilderthorp R."/>
            <person name="Marcello L."/>
            <person name="McQuillan J."/>
            <person name="Otto T.D."/>
            <person name="Quail M.A."/>
            <person name="Sanders M.J."/>
            <person name="van Tonder A."/>
            <person name="Ginger M.L."/>
            <person name="Field M.C."/>
            <person name="Barry J.D."/>
            <person name="Hertz-Fowler C."/>
            <person name="Berriman M."/>
        </authorList>
    </citation>
    <scope>NUCLEOTIDE SEQUENCE</scope>
    <source>
        <strain evidence="4">Y486</strain>
    </source>
</reference>
<comment type="function">
    <text evidence="1">E3 ubiquitin-protein ligase. Component of the ribosome quality control complex (RQC), a ribosome-associated complex that mediates ubiquitination and extraction of incompletely synthesized nascent chains for proteasomal degradation.</text>
</comment>
<dbReference type="GO" id="GO:0016567">
    <property type="term" value="P:protein ubiquitination"/>
    <property type="evidence" value="ECO:0007669"/>
    <property type="project" value="UniProtKB-UniPathway"/>
</dbReference>
<dbReference type="VEuPathDB" id="TriTrypDB:TvY486_1105160"/>
<dbReference type="GO" id="GO:0005829">
    <property type="term" value="C:cytosol"/>
    <property type="evidence" value="ECO:0007669"/>
    <property type="project" value="UniProtKB-UniRule"/>
</dbReference>
<dbReference type="GO" id="GO:0061630">
    <property type="term" value="F:ubiquitin protein ligase activity"/>
    <property type="evidence" value="ECO:0007669"/>
    <property type="project" value="UniProtKB-UniRule"/>
</dbReference>
<evidence type="ECO:0000313" key="4">
    <source>
        <dbReference type="EMBL" id="CCC53032.1"/>
    </source>
</evidence>
<dbReference type="EMBL" id="HE573027">
    <property type="protein sequence ID" value="CCC53032.1"/>
    <property type="molecule type" value="Genomic_DNA"/>
</dbReference>
<comment type="subunit">
    <text evidence="1">Component of the ribosome quality control complex (RQC).</text>
</comment>
<evidence type="ECO:0000256" key="1">
    <source>
        <dbReference type="RuleBase" id="RU367090"/>
    </source>
</evidence>
<dbReference type="GO" id="GO:1990112">
    <property type="term" value="C:RQC complex"/>
    <property type="evidence" value="ECO:0007669"/>
    <property type="project" value="UniProtKB-UniRule"/>
</dbReference>
<sequence>MPPRQIKKRLAPSSSALRYDPDSVSDFLGDMSQPVGANAGEAAVIAVNLKSLQKKHETTILKALAELNREIALSSEEVLLPYMSPIVGAVVRHAEHSSALVRAGVFTLLGGIVQRGELLKQEVMKQLPSLAPAWVICMNDMVSSVQKEACNVFEKWCSQDLLRTHADHIIKSLIDTFEDVITQSQGKPLQDGALDRRSNSLYSCACAMGYMARLGSPAAHRIVTFVERGSLQPIMPPCNRRAKGSLVANAPMVRSASLKLLQGILSSRLATPQVHQVVSAALRNALLDNAAVVVRRCWELLLMWFGDASINAAQYIQEDFLSTVIESFTSRNKQPELAEVIYPSLVPLLVPITRDPRFSSAIEGVGDALMQKLSHSSDITQQEWHLVLSSLLQMWELRCVRAIKLGLKHEGDVAVIFSRIFASLVMAMVSTAQRARFFQTTVSAIVQGMIRIVRHEGCFNACLILLGGEVDSFPCVSSGAGGGQEESVLSVFSALQAAVIGSVMGLPGVPAIAERLLVRYANARLWGPLVELLRACIHDTKNTAASNGVGLPDSTYLPSVEARLCVTKCVLEVIHQVSSGEASGTAERPPTFSPVRDLIPLVLAWGDEETRQQLLQIGSATPHLQWLEETVLSHDLRDPRRSLSIFINACEGADFSTLELCVSAYDNVQNKQNVLSCEAKRKLRCAVQQSFSTMLQMVEDGEDMELSITSQSGSEDSDNSDSSFSGTSSNGDEDADFDEADAANHGPLIRERIISWSALLRKGERFASLLEFSGDDIDLPTLFRIVAAVAPRLHAEQYVSIKALRTALQEKGDPLLSAISKKKHALS</sequence>
<dbReference type="Pfam" id="PF22958">
    <property type="entry name" value="Ltn1_1st"/>
    <property type="match status" value="1"/>
</dbReference>
<dbReference type="GO" id="GO:0008270">
    <property type="term" value="F:zinc ion binding"/>
    <property type="evidence" value="ECO:0007669"/>
    <property type="project" value="UniProtKB-KW"/>
</dbReference>
<dbReference type="GO" id="GO:1990116">
    <property type="term" value="P:ribosome-associated ubiquitin-dependent protein catabolic process"/>
    <property type="evidence" value="ECO:0007669"/>
    <property type="project" value="UniProtKB-UniRule"/>
</dbReference>
<dbReference type="InterPro" id="IPR016024">
    <property type="entry name" value="ARM-type_fold"/>
</dbReference>
<feature type="region of interest" description="Disordered" evidence="2">
    <location>
        <begin position="705"/>
        <end position="741"/>
    </location>
</feature>
<feature type="domain" description="E3 ubiquitin-protein ligase listerin N-terminal" evidence="3">
    <location>
        <begin position="45"/>
        <end position="349"/>
    </location>
</feature>
<dbReference type="PANTHER" id="PTHR12389:SF0">
    <property type="entry name" value="E3 UBIQUITIN-PROTEIN LIGASE LISTERIN"/>
    <property type="match status" value="1"/>
</dbReference>
<dbReference type="EC" id="2.3.2.27" evidence="1"/>
<dbReference type="SUPFAM" id="SSF48371">
    <property type="entry name" value="ARM repeat"/>
    <property type="match status" value="1"/>
</dbReference>
<organism evidence="4">
    <name type="scientific">Trypanosoma vivax (strain Y486)</name>
    <dbReference type="NCBI Taxonomy" id="1055687"/>
    <lineage>
        <taxon>Eukaryota</taxon>
        <taxon>Discoba</taxon>
        <taxon>Euglenozoa</taxon>
        <taxon>Kinetoplastea</taxon>
        <taxon>Metakinetoplastina</taxon>
        <taxon>Trypanosomatida</taxon>
        <taxon>Trypanosomatidae</taxon>
        <taxon>Trypanosoma</taxon>
        <taxon>Duttonella</taxon>
    </lineage>
</organism>
<gene>
    <name evidence="4" type="ORF">TVY486_1105160</name>
</gene>
<keyword evidence="1" id="KW-0862">Zinc</keyword>
<dbReference type="GO" id="GO:0043023">
    <property type="term" value="F:ribosomal large subunit binding"/>
    <property type="evidence" value="ECO:0007669"/>
    <property type="project" value="TreeGrafter"/>
</dbReference>
<keyword evidence="1" id="KW-0808">Transferase</keyword>
<accession>G0UB45</accession>
<comment type="catalytic activity">
    <reaction evidence="1">
        <text>S-ubiquitinyl-[E2 ubiquitin-conjugating enzyme]-L-cysteine + [acceptor protein]-L-lysine = [E2 ubiquitin-conjugating enzyme]-L-cysteine + N(6)-ubiquitinyl-[acceptor protein]-L-lysine.</text>
        <dbReference type="EC" id="2.3.2.27"/>
    </reaction>
</comment>
<dbReference type="InterPro" id="IPR011989">
    <property type="entry name" value="ARM-like"/>
</dbReference>
<name>G0UB45_TRYVY</name>
<dbReference type="AlphaFoldDB" id="G0UB45"/>
<comment type="pathway">
    <text evidence="1">Protein modification; protein ubiquitination.</text>
</comment>
<dbReference type="InterPro" id="IPR054476">
    <property type="entry name" value="Ltn1_N"/>
</dbReference>
<dbReference type="UniPathway" id="UPA00143"/>
<evidence type="ECO:0000256" key="2">
    <source>
        <dbReference type="SAM" id="MobiDB-lite"/>
    </source>
</evidence>
<proteinExistence type="inferred from homology"/>